<dbReference type="GO" id="GO:0008270">
    <property type="term" value="F:zinc ion binding"/>
    <property type="evidence" value="ECO:0007669"/>
    <property type="project" value="UniProtKB-KW"/>
</dbReference>
<dbReference type="AlphaFoldDB" id="A0A6G0X3U2"/>
<dbReference type="SUPFAM" id="SSF140996">
    <property type="entry name" value="Hermes dimerisation domain"/>
    <property type="match status" value="1"/>
</dbReference>
<dbReference type="SUPFAM" id="SSF53098">
    <property type="entry name" value="Ribonuclease H-like"/>
    <property type="match status" value="1"/>
</dbReference>
<organism evidence="8 9">
    <name type="scientific">Aphis craccivora</name>
    <name type="common">Cowpea aphid</name>
    <dbReference type="NCBI Taxonomy" id="307492"/>
    <lineage>
        <taxon>Eukaryota</taxon>
        <taxon>Metazoa</taxon>
        <taxon>Ecdysozoa</taxon>
        <taxon>Arthropoda</taxon>
        <taxon>Hexapoda</taxon>
        <taxon>Insecta</taxon>
        <taxon>Pterygota</taxon>
        <taxon>Neoptera</taxon>
        <taxon>Paraneoptera</taxon>
        <taxon>Hemiptera</taxon>
        <taxon>Sternorrhyncha</taxon>
        <taxon>Aphidomorpha</taxon>
        <taxon>Aphidoidea</taxon>
        <taxon>Aphididae</taxon>
        <taxon>Aphidini</taxon>
        <taxon>Aphis</taxon>
        <taxon>Aphis</taxon>
    </lineage>
</organism>
<evidence type="ECO:0000256" key="1">
    <source>
        <dbReference type="ARBA" id="ARBA00004123"/>
    </source>
</evidence>
<evidence type="ECO:0000313" key="8">
    <source>
        <dbReference type="EMBL" id="KAF0734473.1"/>
    </source>
</evidence>
<comment type="caution">
    <text evidence="8">The sequence shown here is derived from an EMBL/GenBank/DDBJ whole genome shotgun (WGS) entry which is preliminary data.</text>
</comment>
<evidence type="ECO:0000256" key="2">
    <source>
        <dbReference type="ARBA" id="ARBA00022723"/>
    </source>
</evidence>
<evidence type="ECO:0000259" key="7">
    <source>
        <dbReference type="Pfam" id="PF05699"/>
    </source>
</evidence>
<feature type="domain" description="HAT C-terminal dimerisation" evidence="7">
    <location>
        <begin position="343"/>
        <end position="402"/>
    </location>
</feature>
<dbReference type="PANTHER" id="PTHR46481:SF10">
    <property type="entry name" value="ZINC FINGER BED DOMAIN-CONTAINING PROTEIN 39"/>
    <property type="match status" value="1"/>
</dbReference>
<dbReference type="InterPro" id="IPR008906">
    <property type="entry name" value="HATC_C_dom"/>
</dbReference>
<dbReference type="InterPro" id="IPR052035">
    <property type="entry name" value="ZnF_BED_domain_contain"/>
</dbReference>
<protein>
    <recommendedName>
        <fullName evidence="7">HAT C-terminal dimerisation domain-containing protein</fullName>
    </recommendedName>
</protein>
<feature type="compositionally biased region" description="Polar residues" evidence="6">
    <location>
        <begin position="73"/>
        <end position="93"/>
    </location>
</feature>
<feature type="region of interest" description="Disordered" evidence="6">
    <location>
        <begin position="73"/>
        <end position="113"/>
    </location>
</feature>
<keyword evidence="4" id="KW-0862">Zinc</keyword>
<keyword evidence="3" id="KW-0863">Zinc-finger</keyword>
<name>A0A6G0X3U2_APHCR</name>
<comment type="subcellular location">
    <subcellularLocation>
        <location evidence="1">Nucleus</location>
    </subcellularLocation>
</comment>
<proteinExistence type="predicted"/>
<dbReference type="InterPro" id="IPR012337">
    <property type="entry name" value="RNaseH-like_sf"/>
</dbReference>
<dbReference type="OrthoDB" id="6767816at2759"/>
<dbReference type="PANTHER" id="PTHR46481">
    <property type="entry name" value="ZINC FINGER BED DOMAIN-CONTAINING PROTEIN 4"/>
    <property type="match status" value="1"/>
</dbReference>
<dbReference type="GO" id="GO:0005634">
    <property type="term" value="C:nucleus"/>
    <property type="evidence" value="ECO:0007669"/>
    <property type="project" value="UniProtKB-SubCell"/>
</dbReference>
<evidence type="ECO:0000256" key="6">
    <source>
        <dbReference type="SAM" id="MobiDB-lite"/>
    </source>
</evidence>
<keyword evidence="2" id="KW-0479">Metal-binding</keyword>
<dbReference type="Proteomes" id="UP000478052">
    <property type="component" value="Unassembled WGS sequence"/>
</dbReference>
<evidence type="ECO:0000256" key="3">
    <source>
        <dbReference type="ARBA" id="ARBA00022771"/>
    </source>
</evidence>
<keyword evidence="9" id="KW-1185">Reference proteome</keyword>
<evidence type="ECO:0000256" key="5">
    <source>
        <dbReference type="ARBA" id="ARBA00023242"/>
    </source>
</evidence>
<dbReference type="GO" id="GO:0046983">
    <property type="term" value="F:protein dimerization activity"/>
    <property type="evidence" value="ECO:0007669"/>
    <property type="project" value="InterPro"/>
</dbReference>
<evidence type="ECO:0000313" key="9">
    <source>
        <dbReference type="Proteomes" id="UP000478052"/>
    </source>
</evidence>
<dbReference type="Pfam" id="PF05699">
    <property type="entry name" value="Dimer_Tnp_hAT"/>
    <property type="match status" value="1"/>
</dbReference>
<dbReference type="EMBL" id="VUJU01008186">
    <property type="protein sequence ID" value="KAF0734473.1"/>
    <property type="molecule type" value="Genomic_DNA"/>
</dbReference>
<evidence type="ECO:0000256" key="4">
    <source>
        <dbReference type="ARBA" id="ARBA00022833"/>
    </source>
</evidence>
<gene>
    <name evidence="8" type="ORF">FWK35_00030991</name>
</gene>
<sequence>MTGNKQVAKCLLCLKVLSNKSMSRLVMHRKVCNTNICRNESISNDDNPDPVVIQTSISSSTYTFVNHHQSPSHQSAITSVSSSMSNDQENSFQNKRKRSNSIHINSDSDNDEVSGGSKSIINASFIVSPLSNINKSTKSTASYLSTKSDVDFTSAVLCPQPVSITTVKKNANKQHNMYKYHDEITSIEIDSVNYKLGFFGCNIPFSIVESEHFKDFCQALRPTYKPPSRKVLSSHLLNEVHNNICSSIREKGEELADIIEQCLKLALDKYQTHIYAVVTDNSANMMKMGRLTTIWHLTCNSHTANLLAKDLVSKVITGQVKTVLKAFHEPDVEKDLLAKGGRLNSFWSFAKQKYPELADFSNKLLSIPASTAKLERVFSNWSYIHNNLSNRLSPEHSKKLLAV</sequence>
<accession>A0A6G0X3U2</accession>
<reference evidence="8 9" key="1">
    <citation type="submission" date="2019-08" db="EMBL/GenBank/DDBJ databases">
        <title>Whole genome of Aphis craccivora.</title>
        <authorList>
            <person name="Voronova N.V."/>
            <person name="Shulinski R.S."/>
            <person name="Bandarenka Y.V."/>
            <person name="Zhorov D.G."/>
            <person name="Warner D."/>
        </authorList>
    </citation>
    <scope>NUCLEOTIDE SEQUENCE [LARGE SCALE GENOMIC DNA]</scope>
    <source>
        <strain evidence="8">180601</strain>
        <tissue evidence="8">Whole Body</tissue>
    </source>
</reference>
<keyword evidence="5" id="KW-0539">Nucleus</keyword>